<keyword evidence="5" id="KW-0969">Cilium</keyword>
<comment type="caution">
    <text evidence="5">The sequence shown here is derived from an EMBL/GenBank/DDBJ whole genome shotgun (WGS) entry which is preliminary data.</text>
</comment>
<feature type="compositionally biased region" description="Low complexity" evidence="2">
    <location>
        <begin position="898"/>
        <end position="912"/>
    </location>
</feature>
<reference evidence="5" key="2">
    <citation type="journal article" date="2023" name="Science">
        <title>Genomic signatures of disease resistance in endangered staghorn corals.</title>
        <authorList>
            <person name="Vollmer S.V."/>
            <person name="Selwyn J.D."/>
            <person name="Despard B.A."/>
            <person name="Roesel C.L."/>
        </authorList>
    </citation>
    <scope>NUCLEOTIDE SEQUENCE</scope>
    <source>
        <strain evidence="5">K2</strain>
    </source>
</reference>
<protein>
    <submittedName>
        <fullName evidence="5">Sperm flagellar protein 2</fullName>
    </submittedName>
</protein>
<feature type="coiled-coil region" evidence="1">
    <location>
        <begin position="212"/>
        <end position="248"/>
    </location>
</feature>
<evidence type="ECO:0000256" key="2">
    <source>
        <dbReference type="SAM" id="MobiDB-lite"/>
    </source>
</evidence>
<evidence type="ECO:0000259" key="3">
    <source>
        <dbReference type="Pfam" id="PF22946"/>
    </source>
</evidence>
<feature type="compositionally biased region" description="Low complexity" evidence="2">
    <location>
        <begin position="1140"/>
        <end position="1150"/>
    </location>
</feature>
<feature type="compositionally biased region" description="Basic and acidic residues" evidence="2">
    <location>
        <begin position="1206"/>
        <end position="1226"/>
    </location>
</feature>
<dbReference type="InterPro" id="IPR054517">
    <property type="entry name" value="SPEF2_D5"/>
</dbReference>
<dbReference type="PANTHER" id="PTHR14919">
    <property type="entry name" value="KPL2-RELATED"/>
    <property type="match status" value="1"/>
</dbReference>
<feature type="region of interest" description="Disordered" evidence="2">
    <location>
        <begin position="648"/>
        <end position="684"/>
    </location>
</feature>
<organism evidence="5 6">
    <name type="scientific">Acropora cervicornis</name>
    <name type="common">Staghorn coral</name>
    <dbReference type="NCBI Taxonomy" id="6130"/>
    <lineage>
        <taxon>Eukaryota</taxon>
        <taxon>Metazoa</taxon>
        <taxon>Cnidaria</taxon>
        <taxon>Anthozoa</taxon>
        <taxon>Hexacorallia</taxon>
        <taxon>Scleractinia</taxon>
        <taxon>Astrocoeniina</taxon>
        <taxon>Acroporidae</taxon>
        <taxon>Acropora</taxon>
    </lineage>
</organism>
<feature type="compositionally biased region" description="Basic and acidic residues" evidence="2">
    <location>
        <begin position="829"/>
        <end position="842"/>
    </location>
</feature>
<evidence type="ECO:0000259" key="4">
    <source>
        <dbReference type="Pfam" id="PF24082"/>
    </source>
</evidence>
<dbReference type="Gene3D" id="1.10.418.10">
    <property type="entry name" value="Calponin-like domain"/>
    <property type="match status" value="1"/>
</dbReference>
<feature type="compositionally biased region" description="Low complexity" evidence="2">
    <location>
        <begin position="876"/>
        <end position="889"/>
    </location>
</feature>
<feature type="domain" description="SPEF2 C-terminal" evidence="4">
    <location>
        <begin position="1459"/>
        <end position="1597"/>
    </location>
</feature>
<name>A0AAD9Q8C9_ACRCE</name>
<feature type="compositionally biased region" description="Polar residues" evidence="2">
    <location>
        <begin position="534"/>
        <end position="543"/>
    </location>
</feature>
<feature type="compositionally biased region" description="Basic and acidic residues" evidence="2">
    <location>
        <begin position="545"/>
        <end position="579"/>
    </location>
</feature>
<proteinExistence type="predicted"/>
<feature type="compositionally biased region" description="Low complexity" evidence="2">
    <location>
        <begin position="792"/>
        <end position="803"/>
    </location>
</feature>
<dbReference type="Gene3D" id="3.40.50.300">
    <property type="entry name" value="P-loop containing nucleotide triphosphate hydrolases"/>
    <property type="match status" value="2"/>
</dbReference>
<feature type="compositionally biased region" description="Basic and acidic residues" evidence="2">
    <location>
        <begin position="648"/>
        <end position="660"/>
    </location>
</feature>
<evidence type="ECO:0000313" key="6">
    <source>
        <dbReference type="Proteomes" id="UP001249851"/>
    </source>
</evidence>
<feature type="region of interest" description="Disordered" evidence="2">
    <location>
        <begin position="1136"/>
        <end position="1236"/>
    </location>
</feature>
<keyword evidence="5" id="KW-0966">Cell projection</keyword>
<feature type="region of interest" description="Disordered" evidence="2">
    <location>
        <begin position="529"/>
        <end position="592"/>
    </location>
</feature>
<dbReference type="InterPro" id="IPR056199">
    <property type="entry name" value="SPEF2_C"/>
</dbReference>
<sequence>MTDILCRWLNEDVRLSRIIDSKLHNFTLLEPTLKLLEVPYDTNVARSLMNQNHSAITRLTYQLFIALGKKSKAGLTGVAMETMRPSGPVKLESIESGIYKERLKQLTKRQVDLNFEALVQRYQAKQKEQEEIAFKSKFLEEEKMRKYFQGQRRQGLEKRTGKSRAEMRRLREAEEVKESIDAFEASLRAPSSNDDYINKIRTRLEEDSVARKEREKRRRRVLIEQMKAHEAQEEAHREEMLVNRLMRQSQQERRIAVQLMQVRHEKEVIRQNRIFREKQYAERRSKDFDDALTREAELCHQARIEYAEETRKAQELQDKIKAEIAEAKYNKHYGICWEILSQIVDFSCKVGEYRELTEERIPPKMFREWKALFLEGIPIYQDEPIEESSTDLAKQKEIEREKEELMDEGDFLEYKPGEESEIQGSAKDNAVLGHIIHRLFKIVAPPEAPPPPPEFPPFPIKVCLLGKFFSGKTSTIDKILEGHRMIRLSVDDLVAEAVDAFKNNECIEETPGETPLSGESASPKKVIIKDQAIGGSQTVTPHSAGSEEKRDKTKEELEKESTEAKEDEKKSLANLKELEPVPSKTKGPTLTSRAKLGSKAYGFLKKGKATPDQLLVDIMVESVRSQRELDGLWTLLEKALSGYDAQKEAKDAKAAKEPTRVGKSKKSRLAPDPHPSPEAPMPKSGIDLVLLYTGMNKQEKVVSVMDPSNDREQVQQRIVGFAEAWPKLEKWFSKFGILQRVDANTSQEELYDEVSALLNETYQKLIAPPEETPSEPVVTPGQSAEGEPAPGPQTTQGETPPTEGIGGEGAVPPAENVPTPAEAPSESGTKSEVKSAKSKGESKPGSPKSRKSKKDRSPSPPTSKKGAKSRSPTPPSSRKGSRSGSKSPSAFRKGGSRPGSKTSRPGSKSSRPGSKRAKSAKKGAEEPEEEMPPEPQGPPEPEPGSEDWEYVDQPIEVEFAGVLTTQWEHSEETYISSCKTVFGEIRRERELIHRYFYGTRKDFVAFLKRPDEKQEYILQWQQSYNEVAEDMRGDEETKAELHQQLDDLCDRLYDICDNRKELAEKERQSVMNEGWMEDRLGLLTNFYITLMQAEVDRYQDTVRLLKDYYIGMEGKIPSEAISDYARLPLVELPVTVRPQSASSKSGASESTGNLATVEKAEVKSPTSKKDKGTKTPEPVETQEEEPKSRIPLVPRRPKSGEPGTGKGKDKKADKKKGQSADVDKPDTPVPPSDPDEKLIFDAYMVGLTIIETMALIDQTEQEAEAIRQAELEKEKEREALQKKAKDKKDKKGRKSPGKGGSPSKTETPPPPPQEEQEGQSEEEQLKQKTKERARKEFLGAVTSEDNGLKTRLEMIKNHAISVLQELKGKAESTYKDMDDWLGQRFLQEVESIKEMADFVRFAIEKEEKIQEEILLNDKDFVVDVDSRTFKTPMPPPPPSPIEVPLSDTFTVSQLMNLHQQVCSMLALETEFIDWRKFLLAAAQPWPPASKMDLLMTLERCREMGTTIEGRITQDEFDGVDLWFYGQEELENPKDPDVPPVFDRQGKLKDAFFQIFADHNDGALTLDYVDMLLYFAADPDPLEGFLRALSVVANQPMPATKSLHRLPQSMADEYGGDVTIPHIQILVQELSRFSSVSRQFKDSHTSYDGTRALFLFGAIYRIELCCKTIAKDKSFGVLTVQQVFHHGEGRHEDTHRLSITADPDDTFARERLAGVFVELGAEETEAVPFHLLCQHPIIQDCLHMIFVTVLRLHRWIRWNRF</sequence>
<evidence type="ECO:0000313" key="5">
    <source>
        <dbReference type="EMBL" id="KAK2556616.1"/>
    </source>
</evidence>
<gene>
    <name evidence="5" type="ORF">P5673_021163</name>
</gene>
<dbReference type="InterPro" id="IPR036872">
    <property type="entry name" value="CH_dom_sf"/>
</dbReference>
<dbReference type="Pfam" id="PF22946">
    <property type="entry name" value="SPEF2_D5"/>
    <property type="match status" value="1"/>
</dbReference>
<feature type="compositionally biased region" description="Basic and acidic residues" evidence="2">
    <location>
        <begin position="1323"/>
        <end position="1336"/>
    </location>
</feature>
<feature type="compositionally biased region" description="Basic and acidic residues" evidence="2">
    <location>
        <begin position="1272"/>
        <end position="1289"/>
    </location>
</feature>
<dbReference type="EMBL" id="JARQWQ010000054">
    <property type="protein sequence ID" value="KAK2556616.1"/>
    <property type="molecule type" value="Genomic_DNA"/>
</dbReference>
<feature type="compositionally biased region" description="Pro residues" evidence="2">
    <location>
        <begin position="933"/>
        <end position="942"/>
    </location>
</feature>
<feature type="domain" description="CPC1/SPEF2" evidence="3">
    <location>
        <begin position="245"/>
        <end position="378"/>
    </location>
</feature>
<feature type="region of interest" description="Disordered" evidence="2">
    <location>
        <begin position="1272"/>
        <end position="1336"/>
    </location>
</feature>
<evidence type="ECO:0000256" key="1">
    <source>
        <dbReference type="SAM" id="Coils"/>
    </source>
</evidence>
<dbReference type="Pfam" id="PF24082">
    <property type="entry name" value="SPEF2_C"/>
    <property type="match status" value="1"/>
</dbReference>
<feature type="coiled-coil region" evidence="1">
    <location>
        <begin position="299"/>
        <end position="326"/>
    </location>
</feature>
<keyword evidence="5" id="KW-0282">Flagellum</keyword>
<feature type="region of interest" description="Disordered" evidence="2">
    <location>
        <begin position="768"/>
        <end position="947"/>
    </location>
</feature>
<keyword evidence="1" id="KW-0175">Coiled coil</keyword>
<dbReference type="InterPro" id="IPR027417">
    <property type="entry name" value="P-loop_NTPase"/>
</dbReference>
<feature type="compositionally biased region" description="Basic and acidic residues" evidence="2">
    <location>
        <begin position="1158"/>
        <end position="1174"/>
    </location>
</feature>
<dbReference type="InterPro" id="IPR052634">
    <property type="entry name" value="Sperm_flagellar-bone_growth"/>
</dbReference>
<accession>A0AAD9Q8C9</accession>
<dbReference type="PANTHER" id="PTHR14919:SF0">
    <property type="entry name" value="SPERM FLAGELLAR PROTEIN 2"/>
    <property type="match status" value="1"/>
</dbReference>
<keyword evidence="6" id="KW-1185">Reference proteome</keyword>
<dbReference type="Proteomes" id="UP001249851">
    <property type="component" value="Unassembled WGS sequence"/>
</dbReference>
<reference evidence="5" key="1">
    <citation type="journal article" date="2023" name="G3 (Bethesda)">
        <title>Whole genome assembly and annotation of the endangered Caribbean coral Acropora cervicornis.</title>
        <authorList>
            <person name="Selwyn J.D."/>
            <person name="Vollmer S.V."/>
        </authorList>
    </citation>
    <scope>NUCLEOTIDE SEQUENCE</scope>
    <source>
        <strain evidence="5">K2</strain>
    </source>
</reference>